<evidence type="ECO:0000259" key="2">
    <source>
        <dbReference type="PROSITE" id="PS50181"/>
    </source>
</evidence>
<evidence type="ECO:0000256" key="1">
    <source>
        <dbReference type="SAM" id="MobiDB-lite"/>
    </source>
</evidence>
<dbReference type="PANTHER" id="PTHR42057:SF2">
    <property type="entry name" value="F-BOX DOMAIN PROTEIN (AFU_ORTHOLOGUE AFUA_4G00200)-RELATED"/>
    <property type="match status" value="1"/>
</dbReference>
<proteinExistence type="predicted"/>
<protein>
    <recommendedName>
        <fullName evidence="2">F-box domain-containing protein</fullName>
    </recommendedName>
</protein>
<evidence type="ECO:0000313" key="4">
    <source>
        <dbReference type="Proteomes" id="UP000800094"/>
    </source>
</evidence>
<feature type="compositionally biased region" description="Acidic residues" evidence="1">
    <location>
        <begin position="479"/>
        <end position="488"/>
    </location>
</feature>
<reference evidence="3" key="1">
    <citation type="journal article" date="2020" name="Stud. Mycol.">
        <title>101 Dothideomycetes genomes: a test case for predicting lifestyles and emergence of pathogens.</title>
        <authorList>
            <person name="Haridas S."/>
            <person name="Albert R."/>
            <person name="Binder M."/>
            <person name="Bloem J."/>
            <person name="Labutti K."/>
            <person name="Salamov A."/>
            <person name="Andreopoulos B."/>
            <person name="Baker S."/>
            <person name="Barry K."/>
            <person name="Bills G."/>
            <person name="Bluhm B."/>
            <person name="Cannon C."/>
            <person name="Castanera R."/>
            <person name="Culley D."/>
            <person name="Daum C."/>
            <person name="Ezra D."/>
            <person name="Gonzalez J."/>
            <person name="Henrissat B."/>
            <person name="Kuo A."/>
            <person name="Liang C."/>
            <person name="Lipzen A."/>
            <person name="Lutzoni F."/>
            <person name="Magnuson J."/>
            <person name="Mondo S."/>
            <person name="Nolan M."/>
            <person name="Ohm R."/>
            <person name="Pangilinan J."/>
            <person name="Park H.-J."/>
            <person name="Ramirez L."/>
            <person name="Alfaro M."/>
            <person name="Sun H."/>
            <person name="Tritt A."/>
            <person name="Yoshinaga Y."/>
            <person name="Zwiers L.-H."/>
            <person name="Turgeon B."/>
            <person name="Goodwin S."/>
            <person name="Spatafora J."/>
            <person name="Crous P."/>
            <person name="Grigoriev I."/>
        </authorList>
    </citation>
    <scope>NUCLEOTIDE SEQUENCE</scope>
    <source>
        <strain evidence="3">CBS 122368</strain>
    </source>
</reference>
<dbReference type="EMBL" id="ML987192">
    <property type="protein sequence ID" value="KAF2252494.1"/>
    <property type="molecule type" value="Genomic_DNA"/>
</dbReference>
<dbReference type="OrthoDB" id="3140657at2759"/>
<feature type="region of interest" description="Disordered" evidence="1">
    <location>
        <begin position="478"/>
        <end position="499"/>
    </location>
</feature>
<dbReference type="PROSITE" id="PS50181">
    <property type="entry name" value="FBOX"/>
    <property type="match status" value="1"/>
</dbReference>
<evidence type="ECO:0000313" key="3">
    <source>
        <dbReference type="EMBL" id="KAF2252494.1"/>
    </source>
</evidence>
<organism evidence="3 4">
    <name type="scientific">Trematosphaeria pertusa</name>
    <dbReference type="NCBI Taxonomy" id="390896"/>
    <lineage>
        <taxon>Eukaryota</taxon>
        <taxon>Fungi</taxon>
        <taxon>Dikarya</taxon>
        <taxon>Ascomycota</taxon>
        <taxon>Pezizomycotina</taxon>
        <taxon>Dothideomycetes</taxon>
        <taxon>Pleosporomycetidae</taxon>
        <taxon>Pleosporales</taxon>
        <taxon>Massarineae</taxon>
        <taxon>Trematosphaeriaceae</taxon>
        <taxon>Trematosphaeria</taxon>
    </lineage>
</organism>
<dbReference type="PANTHER" id="PTHR42057">
    <property type="entry name" value="F-BOX DOMAIN PROTEIN (AFU_ORTHOLOGUE AFUA_4G00200)"/>
    <property type="match status" value="1"/>
</dbReference>
<sequence length="499" mass="57583">MARTLTDLPPELLLKICISVNKKGLKALRLVDRKLNGVVGERLFRRLKTTFPEDDNRTLARLAMLLASDCADYVKEINLSPDVCSYLPPVEHHILPGWFKVDCAVLNAAVNLSARFPKLEDVCIYGRFGIKDRDWAWEYGTITVDGMIEAMFSSLYRRATYLTPVSGLSLKRLQCDHDPTLALSVEFLTVMRNIERLRLHFDRFDEYHYPGDRLKDRPDISDAHDFGTHFATTWLSHNQGSLTHLHLSFRYGAGFYPKIDLRGVHFPKLKSLRLVEFQFSHDWQCDWIVSHGGLLELYLVECPILVTRISGMELDHEGYPIYGPASLDESETTYEGRWYRWYHAFKGRLPKLRRFITDTEVTRQEENFQGCCITGITFGLSSSRYEKYRKGTCGSGENLDHLNMWLQGYDGGALASLLRHTGQWRYIEGLIQRHGAFPGFWKALEGEIPDELPQIPPHIARPTFREDWRFFARRHSLPDDEDEHSDESDSGHSCYLLGD</sequence>
<gene>
    <name evidence="3" type="ORF">BU26DRAFT_257675</name>
</gene>
<dbReference type="AlphaFoldDB" id="A0A6A6IPL8"/>
<dbReference type="RefSeq" id="XP_033687498.1">
    <property type="nucleotide sequence ID" value="XM_033821223.1"/>
</dbReference>
<dbReference type="GeneID" id="54574553"/>
<feature type="domain" description="F-box" evidence="2">
    <location>
        <begin position="2"/>
        <end position="47"/>
    </location>
</feature>
<dbReference type="InterPro" id="IPR001810">
    <property type="entry name" value="F-box_dom"/>
</dbReference>
<keyword evidence="4" id="KW-1185">Reference proteome</keyword>
<accession>A0A6A6IPL8</accession>
<name>A0A6A6IPL8_9PLEO</name>
<dbReference type="Proteomes" id="UP000800094">
    <property type="component" value="Unassembled WGS sequence"/>
</dbReference>